<dbReference type="AlphaFoldDB" id="A0ABD3ILS3"/>
<comment type="caution">
    <text evidence="5">The sequence shown here is derived from an EMBL/GenBank/DDBJ whole genome shotgun (WGS) entry which is preliminary data.</text>
</comment>
<feature type="domain" description="Lactate/malate dehydrogenase N-terminal" evidence="4">
    <location>
        <begin position="39"/>
        <end position="92"/>
    </location>
</feature>
<organism evidence="5 6">
    <name type="scientific">Eucalyptus globulus</name>
    <name type="common">Tasmanian blue gum</name>
    <dbReference type="NCBI Taxonomy" id="34317"/>
    <lineage>
        <taxon>Eukaryota</taxon>
        <taxon>Viridiplantae</taxon>
        <taxon>Streptophyta</taxon>
        <taxon>Embryophyta</taxon>
        <taxon>Tracheophyta</taxon>
        <taxon>Spermatophyta</taxon>
        <taxon>Magnoliopsida</taxon>
        <taxon>eudicotyledons</taxon>
        <taxon>Gunneridae</taxon>
        <taxon>Pentapetalae</taxon>
        <taxon>rosids</taxon>
        <taxon>malvids</taxon>
        <taxon>Myrtales</taxon>
        <taxon>Myrtaceae</taxon>
        <taxon>Myrtoideae</taxon>
        <taxon>Eucalypteae</taxon>
        <taxon>Eucalyptus</taxon>
    </lineage>
</organism>
<dbReference type="GO" id="GO:0016491">
    <property type="term" value="F:oxidoreductase activity"/>
    <property type="evidence" value="ECO:0007669"/>
    <property type="project" value="UniProtKB-KW"/>
</dbReference>
<dbReference type="PANTHER" id="PTHR43128">
    <property type="entry name" value="L-2-HYDROXYCARBOXYLATE DEHYDROGENASE (NAD(P)(+))"/>
    <property type="match status" value="1"/>
</dbReference>
<keyword evidence="1" id="KW-0560">Oxidoreductase</keyword>
<feature type="chain" id="PRO_5044840029" description="Lactate/malate dehydrogenase N-terminal domain-containing protein" evidence="3">
    <location>
        <begin position="31"/>
        <end position="99"/>
    </location>
</feature>
<dbReference type="Pfam" id="PF00056">
    <property type="entry name" value="Ldh_1_N"/>
    <property type="match status" value="1"/>
</dbReference>
<dbReference type="PRINTS" id="PR00086">
    <property type="entry name" value="LLDHDRGNASE"/>
</dbReference>
<proteinExistence type="predicted"/>
<dbReference type="SUPFAM" id="SSF51735">
    <property type="entry name" value="NAD(P)-binding Rossmann-fold domains"/>
    <property type="match status" value="1"/>
</dbReference>
<dbReference type="EMBL" id="JBJKBG010000011">
    <property type="protein sequence ID" value="KAL3715588.1"/>
    <property type="molecule type" value="Genomic_DNA"/>
</dbReference>
<protein>
    <recommendedName>
        <fullName evidence="4">Lactate/malate dehydrogenase N-terminal domain-containing protein</fullName>
    </recommendedName>
</protein>
<gene>
    <name evidence="5" type="ORF">ACJRO7_007336</name>
</gene>
<evidence type="ECO:0000313" key="6">
    <source>
        <dbReference type="Proteomes" id="UP001634007"/>
    </source>
</evidence>
<dbReference type="Proteomes" id="UP001634007">
    <property type="component" value="Unassembled WGS sequence"/>
</dbReference>
<evidence type="ECO:0000256" key="1">
    <source>
        <dbReference type="ARBA" id="ARBA00023002"/>
    </source>
</evidence>
<dbReference type="PANTHER" id="PTHR43128:SF16">
    <property type="entry name" value="L-LACTATE DEHYDROGENASE"/>
    <property type="match status" value="1"/>
</dbReference>
<evidence type="ECO:0000259" key="4">
    <source>
        <dbReference type="Pfam" id="PF00056"/>
    </source>
</evidence>
<sequence length="99" mass="10937">MHKDCRPNLKFKRSSVILFLLSISPIQLTPQPSPSRDHTKIAVIGVGDVGMAIVQTILTQDLSDELALIDAKPHKLRGEMLDLHCTAAFLPLHKDRGLC</sequence>
<dbReference type="Gene3D" id="3.40.50.720">
    <property type="entry name" value="NAD(P)-binding Rossmann-like Domain"/>
    <property type="match status" value="1"/>
</dbReference>
<dbReference type="InterPro" id="IPR001236">
    <property type="entry name" value="Lactate/malate_DH_N"/>
</dbReference>
<evidence type="ECO:0000256" key="3">
    <source>
        <dbReference type="SAM" id="SignalP"/>
    </source>
</evidence>
<keyword evidence="6" id="KW-1185">Reference proteome</keyword>
<feature type="signal peptide" evidence="3">
    <location>
        <begin position="1"/>
        <end position="30"/>
    </location>
</feature>
<dbReference type="InterPro" id="IPR036291">
    <property type="entry name" value="NAD(P)-bd_dom_sf"/>
</dbReference>
<evidence type="ECO:0000313" key="5">
    <source>
        <dbReference type="EMBL" id="KAL3715588.1"/>
    </source>
</evidence>
<reference evidence="5 6" key="1">
    <citation type="submission" date="2024-11" db="EMBL/GenBank/DDBJ databases">
        <title>Chromosome-level genome assembly of Eucalyptus globulus Labill. provides insights into its genome evolution.</title>
        <authorList>
            <person name="Li X."/>
        </authorList>
    </citation>
    <scope>NUCLEOTIDE SEQUENCE [LARGE SCALE GENOMIC DNA]</scope>
    <source>
        <strain evidence="5">CL2024</strain>
        <tissue evidence="5">Fresh tender leaves</tissue>
    </source>
</reference>
<evidence type="ECO:0000256" key="2">
    <source>
        <dbReference type="ARBA" id="ARBA00023027"/>
    </source>
</evidence>
<name>A0ABD3ILS3_EUCGL</name>
<accession>A0ABD3ILS3</accession>
<keyword evidence="2" id="KW-0520">NAD</keyword>
<dbReference type="InterPro" id="IPR001557">
    <property type="entry name" value="L-lactate/malate_DH"/>
</dbReference>
<keyword evidence="3" id="KW-0732">Signal</keyword>